<evidence type="ECO:0000313" key="4">
    <source>
        <dbReference type="Proteomes" id="UP000310158"/>
    </source>
</evidence>
<keyword evidence="4" id="KW-1185">Reference proteome</keyword>
<evidence type="ECO:0000313" key="3">
    <source>
        <dbReference type="EMBL" id="THH15936.1"/>
    </source>
</evidence>
<dbReference type="CDD" id="cd03784">
    <property type="entry name" value="GT1_Gtf-like"/>
    <property type="match status" value="1"/>
</dbReference>
<accession>A0A4S4LU03</accession>
<dbReference type="EMBL" id="SGPL01000183">
    <property type="protein sequence ID" value="THH15936.1"/>
    <property type="molecule type" value="Genomic_DNA"/>
</dbReference>
<comment type="caution">
    <text evidence="3">The sequence shown here is derived from an EMBL/GenBank/DDBJ whole genome shotgun (WGS) entry which is preliminary data.</text>
</comment>
<sequence>MSEVQGFHIVAVPPNEWGHMRPMIAFLSRMLALDPSLTVVLIVAESAVERSQLELSTQLASEGIETADVRLKIVSVPITVFWPAEKYLPSLKKVYAQVIEDRQPDLALFESMIHPFYDFARSMAKKPLKIACWLPVALPSFSSIAPICYIRDDPQGYVNQVEELMKTEGTSYMEASNQASPASSAYLQHINGRRIRIPGFPEMSDYEGFPQEPPVLLPVAMVVDWLFGIRDADVLVTTTAQALERLGLEAFSHWLKDQPKAARILSVGPLTSQRTPEVVRKEKEQADATGLSSFLDRMVQEKGDKSVLYICFGSVLLPADPEMLYAVLRVLLELGVPYVMVMSDAAVASLPPDLALATKQSGLTFVCPWAPQQYTLAHPAIGWFLSHCGLNGTLESLCLGVPMICWPLFADQPVLSILVSQVYGCGYELTEVRRGFGLKYRASTGKTPTGEIEEVVKEAKEVFQKAFFDKDERAKIDTNVDRMANTLNAAWDKGGEAREDALALLDFMSRE</sequence>
<comment type="similarity">
    <text evidence="1">Belongs to the UDP-glycosyltransferase family.</text>
</comment>
<organism evidence="3 4">
    <name type="scientific">Bondarzewia mesenterica</name>
    <dbReference type="NCBI Taxonomy" id="1095465"/>
    <lineage>
        <taxon>Eukaryota</taxon>
        <taxon>Fungi</taxon>
        <taxon>Dikarya</taxon>
        <taxon>Basidiomycota</taxon>
        <taxon>Agaricomycotina</taxon>
        <taxon>Agaricomycetes</taxon>
        <taxon>Russulales</taxon>
        <taxon>Bondarzewiaceae</taxon>
        <taxon>Bondarzewia</taxon>
    </lineage>
</organism>
<dbReference type="GO" id="GO:0035251">
    <property type="term" value="F:UDP-glucosyltransferase activity"/>
    <property type="evidence" value="ECO:0007669"/>
    <property type="project" value="TreeGrafter"/>
</dbReference>
<dbReference type="PANTHER" id="PTHR48047">
    <property type="entry name" value="GLYCOSYLTRANSFERASE"/>
    <property type="match status" value="1"/>
</dbReference>
<evidence type="ECO:0008006" key="5">
    <source>
        <dbReference type="Google" id="ProtNLM"/>
    </source>
</evidence>
<proteinExistence type="inferred from homology"/>
<dbReference type="Gene3D" id="3.40.50.2000">
    <property type="entry name" value="Glycogen Phosphorylase B"/>
    <property type="match status" value="2"/>
</dbReference>
<protein>
    <recommendedName>
        <fullName evidence="5">UDP-glycosyltransferases domain-containing protein</fullName>
    </recommendedName>
</protein>
<name>A0A4S4LU03_9AGAM</name>
<evidence type="ECO:0000256" key="1">
    <source>
        <dbReference type="ARBA" id="ARBA00009995"/>
    </source>
</evidence>
<keyword evidence="2" id="KW-0808">Transferase</keyword>
<gene>
    <name evidence="3" type="ORF">EW146_g4624</name>
</gene>
<reference evidence="3 4" key="1">
    <citation type="submission" date="2019-02" db="EMBL/GenBank/DDBJ databases">
        <title>Genome sequencing of the rare red list fungi Bondarzewia mesenterica.</title>
        <authorList>
            <person name="Buettner E."/>
            <person name="Kellner H."/>
        </authorList>
    </citation>
    <scope>NUCLEOTIDE SEQUENCE [LARGE SCALE GENOMIC DNA]</scope>
    <source>
        <strain evidence="3 4">DSM 108281</strain>
    </source>
</reference>
<dbReference type="OrthoDB" id="5835829at2759"/>
<dbReference type="Proteomes" id="UP000310158">
    <property type="component" value="Unassembled WGS sequence"/>
</dbReference>
<dbReference type="InterPro" id="IPR002213">
    <property type="entry name" value="UDP_glucos_trans"/>
</dbReference>
<dbReference type="AlphaFoldDB" id="A0A4S4LU03"/>
<dbReference type="SUPFAM" id="SSF53756">
    <property type="entry name" value="UDP-Glycosyltransferase/glycogen phosphorylase"/>
    <property type="match status" value="1"/>
</dbReference>
<dbReference type="Pfam" id="PF00201">
    <property type="entry name" value="UDPGT"/>
    <property type="match status" value="1"/>
</dbReference>
<evidence type="ECO:0000256" key="2">
    <source>
        <dbReference type="ARBA" id="ARBA00022679"/>
    </source>
</evidence>